<evidence type="ECO:0000313" key="6">
    <source>
        <dbReference type="Proteomes" id="UP000192491"/>
    </source>
</evidence>
<feature type="domain" description="Nitroreductase" evidence="4">
    <location>
        <begin position="22"/>
        <end position="186"/>
    </location>
</feature>
<dbReference type="SUPFAM" id="SSF55469">
    <property type="entry name" value="FMN-dependent nitroreductase-like"/>
    <property type="match status" value="1"/>
</dbReference>
<dbReference type="Pfam" id="PF00881">
    <property type="entry name" value="Nitroreductase"/>
    <property type="match status" value="1"/>
</dbReference>
<dbReference type="GO" id="GO:0016491">
    <property type="term" value="F:oxidoreductase activity"/>
    <property type="evidence" value="ECO:0007669"/>
    <property type="project" value="UniProtKB-KW"/>
</dbReference>
<evidence type="ECO:0000256" key="3">
    <source>
        <dbReference type="ARBA" id="ARBA00023002"/>
    </source>
</evidence>
<dbReference type="PANTHER" id="PTHR23026:SF90">
    <property type="entry name" value="IODOTYROSINE DEIODINASE 1"/>
    <property type="match status" value="1"/>
</dbReference>
<dbReference type="EMBL" id="MTEJ01000139">
    <property type="protein sequence ID" value="OQX09585.1"/>
    <property type="molecule type" value="Genomic_DNA"/>
</dbReference>
<sequence length="214" mass="23763">MPEPPRPLLFSNSEADTLYRIIAARRDMRHFIPNTILDDATLTRLLQAVHHAPSVGLMQPWRFRRIRDNTQREQIAALVMAERDATAAALGERGTEFLRLKVEGIRDCAELWVASVAPDDGTVFGRRTMPEAMALCSVACAIQNLWLATRAENLGMGWVSMFEPIALAELLALPSGSKPIAILCIGQVAAFYPAPMLELEGWRQGKTLDEGFFT</sequence>
<dbReference type="InterPro" id="IPR050627">
    <property type="entry name" value="Nitroreductase/BluB"/>
</dbReference>
<protein>
    <submittedName>
        <fullName evidence="5">5,6-dimethylbenzimidazole synthase</fullName>
    </submittedName>
</protein>
<organism evidence="5 6">
    <name type="scientific">Thiothrix lacustris</name>
    <dbReference type="NCBI Taxonomy" id="525917"/>
    <lineage>
        <taxon>Bacteria</taxon>
        <taxon>Pseudomonadati</taxon>
        <taxon>Pseudomonadota</taxon>
        <taxon>Gammaproteobacteria</taxon>
        <taxon>Thiotrichales</taxon>
        <taxon>Thiotrichaceae</taxon>
        <taxon>Thiothrix</taxon>
    </lineage>
</organism>
<dbReference type="NCBIfam" id="TIGR02476">
    <property type="entry name" value="BluB"/>
    <property type="match status" value="1"/>
</dbReference>
<comment type="caution">
    <text evidence="5">The sequence shown here is derived from an EMBL/GenBank/DDBJ whole genome shotgun (WGS) entry which is preliminary data.</text>
</comment>
<keyword evidence="2" id="KW-0288">FMN</keyword>
<evidence type="ECO:0000259" key="4">
    <source>
        <dbReference type="Pfam" id="PF00881"/>
    </source>
</evidence>
<dbReference type="InterPro" id="IPR012825">
    <property type="entry name" value="BluB"/>
</dbReference>
<dbReference type="Proteomes" id="UP000192491">
    <property type="component" value="Unassembled WGS sequence"/>
</dbReference>
<keyword evidence="1" id="KW-0285">Flavoprotein</keyword>
<proteinExistence type="predicted"/>
<dbReference type="PANTHER" id="PTHR23026">
    <property type="entry name" value="NADPH NITROREDUCTASE"/>
    <property type="match status" value="1"/>
</dbReference>
<gene>
    <name evidence="5" type="ORF">BWK73_22530</name>
</gene>
<evidence type="ECO:0000313" key="5">
    <source>
        <dbReference type="EMBL" id="OQX09585.1"/>
    </source>
</evidence>
<dbReference type="InterPro" id="IPR029479">
    <property type="entry name" value="Nitroreductase"/>
</dbReference>
<evidence type="ECO:0000256" key="1">
    <source>
        <dbReference type="ARBA" id="ARBA00022630"/>
    </source>
</evidence>
<dbReference type="InterPro" id="IPR000415">
    <property type="entry name" value="Nitroreductase-like"/>
</dbReference>
<keyword evidence="3" id="KW-0560">Oxidoreductase</keyword>
<evidence type="ECO:0000256" key="2">
    <source>
        <dbReference type="ARBA" id="ARBA00022643"/>
    </source>
</evidence>
<reference evidence="5 6" key="1">
    <citation type="submission" date="2017-01" db="EMBL/GenBank/DDBJ databases">
        <title>Novel large sulfur bacteria in the metagenomes of groundwater-fed chemosynthetic microbial mats in the Lake Huron basin.</title>
        <authorList>
            <person name="Sharrar A.M."/>
            <person name="Flood B.E."/>
            <person name="Bailey J.V."/>
            <person name="Jones D.S."/>
            <person name="Biddanda B."/>
            <person name="Ruberg S.A."/>
            <person name="Marcus D.N."/>
            <person name="Dick G.J."/>
        </authorList>
    </citation>
    <scope>NUCLEOTIDE SEQUENCE [LARGE SCALE GENOMIC DNA]</scope>
    <source>
        <strain evidence="5">A8</strain>
    </source>
</reference>
<accession>A0A1Y1QN64</accession>
<dbReference type="AlphaFoldDB" id="A0A1Y1QN64"/>
<name>A0A1Y1QN64_9GAMM</name>
<dbReference type="Gene3D" id="3.40.109.10">
    <property type="entry name" value="NADH Oxidase"/>
    <property type="match status" value="1"/>
</dbReference>